<dbReference type="RefSeq" id="WP_207113227.1">
    <property type="nucleotide sequence ID" value="NZ_JAFLWD010000033.1"/>
</dbReference>
<reference evidence="2 3" key="1">
    <citation type="submission" date="2021-03" db="EMBL/GenBank/DDBJ databases">
        <title>Enterococcal diversity collection.</title>
        <authorList>
            <person name="Gilmore M.S."/>
            <person name="Schwartzman J."/>
            <person name="Van Tyne D."/>
            <person name="Martin M."/>
            <person name="Earl A.M."/>
            <person name="Manson A.L."/>
            <person name="Straub T."/>
            <person name="Salamzade R."/>
            <person name="Saavedra J."/>
            <person name="Lebreton F."/>
            <person name="Prichula J."/>
            <person name="Schaufler K."/>
            <person name="Gaca A."/>
            <person name="Sgardioli B."/>
            <person name="Wagenaar J."/>
            <person name="Strong T."/>
        </authorList>
    </citation>
    <scope>NUCLEOTIDE SEQUENCE [LARGE SCALE GENOMIC DNA]</scope>
    <source>
        <strain evidence="2 3">DIV0869a</strain>
    </source>
</reference>
<evidence type="ECO:0000256" key="1">
    <source>
        <dbReference type="SAM" id="MobiDB-lite"/>
    </source>
</evidence>
<accession>A0ABS3H119</accession>
<feature type="compositionally biased region" description="Basic and acidic residues" evidence="1">
    <location>
        <begin position="70"/>
        <end position="87"/>
    </location>
</feature>
<gene>
    <name evidence="2" type="ORF">JZO69_12610</name>
</gene>
<keyword evidence="3" id="KW-1185">Reference proteome</keyword>
<evidence type="ECO:0000313" key="3">
    <source>
        <dbReference type="Proteomes" id="UP000664632"/>
    </source>
</evidence>
<proteinExistence type="predicted"/>
<dbReference type="EMBL" id="JAFLWD010000033">
    <property type="protein sequence ID" value="MBO0441207.1"/>
    <property type="molecule type" value="Genomic_DNA"/>
</dbReference>
<comment type="caution">
    <text evidence="2">The sequence shown here is derived from an EMBL/GenBank/DDBJ whole genome shotgun (WGS) entry which is preliminary data.</text>
</comment>
<sequence length="87" mass="10382">MKLWEKISDFFDDQRRKKYKRIREKNDVLRAKGKNPVKNGWGKMVNTGTGGMNQDRTTRVYDVAQQQKNISEEHEVKERRSGEVKRK</sequence>
<evidence type="ECO:0000313" key="2">
    <source>
        <dbReference type="EMBL" id="MBO0441207.1"/>
    </source>
</evidence>
<feature type="region of interest" description="Disordered" evidence="1">
    <location>
        <begin position="33"/>
        <end position="87"/>
    </location>
</feature>
<dbReference type="Proteomes" id="UP000664632">
    <property type="component" value="Unassembled WGS sequence"/>
</dbReference>
<organism evidence="2 3">
    <name type="scientific">Candidatus Enterococcus ikei</name>
    <dbReference type="NCBI Taxonomy" id="2815326"/>
    <lineage>
        <taxon>Bacteria</taxon>
        <taxon>Bacillati</taxon>
        <taxon>Bacillota</taxon>
        <taxon>Bacilli</taxon>
        <taxon>Lactobacillales</taxon>
        <taxon>Enterococcaceae</taxon>
        <taxon>Enterococcus</taxon>
    </lineage>
</organism>
<name>A0ABS3H119_9ENTE</name>
<protein>
    <submittedName>
        <fullName evidence="2">Uncharacterized protein</fullName>
    </submittedName>
</protein>